<dbReference type="GO" id="GO:0022625">
    <property type="term" value="C:cytosolic large ribosomal subunit"/>
    <property type="evidence" value="ECO:0007669"/>
    <property type="project" value="TreeGrafter"/>
</dbReference>
<dbReference type="InterPro" id="IPR001684">
    <property type="entry name" value="Ribosomal_bL27"/>
</dbReference>
<comment type="caution">
    <text evidence="7">The sequence shown here is derived from an EMBL/GenBank/DDBJ whole genome shotgun (WGS) entry which is preliminary data.</text>
</comment>
<keyword evidence="3 5" id="KW-0687">Ribonucleoprotein</keyword>
<dbReference type="GO" id="GO:0003735">
    <property type="term" value="F:structural constituent of ribosome"/>
    <property type="evidence" value="ECO:0007669"/>
    <property type="project" value="InterPro"/>
</dbReference>
<dbReference type="EMBL" id="MFPX01000011">
    <property type="protein sequence ID" value="OGH66707.1"/>
    <property type="molecule type" value="Genomic_DNA"/>
</dbReference>
<dbReference type="SUPFAM" id="SSF110324">
    <property type="entry name" value="Ribosomal L27 protein-like"/>
    <property type="match status" value="1"/>
</dbReference>
<comment type="similarity">
    <text evidence="1 5">Belongs to the bacterial ribosomal protein bL27 family.</text>
</comment>
<dbReference type="Pfam" id="PF01016">
    <property type="entry name" value="Ribosomal_L27"/>
    <property type="match status" value="1"/>
</dbReference>
<dbReference type="NCBIfam" id="TIGR00062">
    <property type="entry name" value="L27"/>
    <property type="match status" value="1"/>
</dbReference>
<evidence type="ECO:0000256" key="1">
    <source>
        <dbReference type="ARBA" id="ARBA00010797"/>
    </source>
</evidence>
<keyword evidence="2 5" id="KW-0689">Ribosomal protein</keyword>
<feature type="region of interest" description="Disordered" evidence="6">
    <location>
        <begin position="1"/>
        <end position="26"/>
    </location>
</feature>
<dbReference type="PANTHER" id="PTHR15893:SF0">
    <property type="entry name" value="LARGE RIBOSOMAL SUBUNIT PROTEIN BL27M"/>
    <property type="match status" value="1"/>
</dbReference>
<proteinExistence type="inferred from homology"/>
<evidence type="ECO:0000256" key="4">
    <source>
        <dbReference type="ARBA" id="ARBA00035175"/>
    </source>
</evidence>
<accession>A0A1F6M4X6</accession>
<dbReference type="STRING" id="1798676.A3B90_02730"/>
<organism evidence="7 8">
    <name type="scientific">Candidatus Magasanikbacteria bacterium RIFCSPHIGHO2_02_FULL_41_13</name>
    <dbReference type="NCBI Taxonomy" id="1798676"/>
    <lineage>
        <taxon>Bacteria</taxon>
        <taxon>Candidatus Magasanikiibacteriota</taxon>
    </lineage>
</organism>
<evidence type="ECO:0000256" key="2">
    <source>
        <dbReference type="ARBA" id="ARBA00022980"/>
    </source>
</evidence>
<dbReference type="AlphaFoldDB" id="A0A1F6M4X6"/>
<evidence type="ECO:0000313" key="7">
    <source>
        <dbReference type="EMBL" id="OGH66707.1"/>
    </source>
</evidence>
<protein>
    <recommendedName>
        <fullName evidence="4 5">Large ribosomal subunit protein bL27</fullName>
    </recommendedName>
</protein>
<dbReference type="PANTHER" id="PTHR15893">
    <property type="entry name" value="RIBOSOMAL PROTEIN L27"/>
    <property type="match status" value="1"/>
</dbReference>
<dbReference type="HAMAP" id="MF_00539">
    <property type="entry name" value="Ribosomal_bL27"/>
    <property type="match status" value="1"/>
</dbReference>
<dbReference type="InterPro" id="IPR018261">
    <property type="entry name" value="Ribosomal_bL27_CS"/>
</dbReference>
<name>A0A1F6M4X6_9BACT</name>
<evidence type="ECO:0000256" key="6">
    <source>
        <dbReference type="SAM" id="MobiDB-lite"/>
    </source>
</evidence>
<gene>
    <name evidence="5" type="primary">rpmA</name>
    <name evidence="7" type="ORF">A3B90_02730</name>
</gene>
<dbReference type="Proteomes" id="UP000178742">
    <property type="component" value="Unassembled WGS sequence"/>
</dbReference>
<dbReference type="GO" id="GO:0006412">
    <property type="term" value="P:translation"/>
    <property type="evidence" value="ECO:0007669"/>
    <property type="project" value="UniProtKB-UniRule"/>
</dbReference>
<reference evidence="7 8" key="1">
    <citation type="journal article" date="2016" name="Nat. Commun.">
        <title>Thousands of microbial genomes shed light on interconnected biogeochemical processes in an aquifer system.</title>
        <authorList>
            <person name="Anantharaman K."/>
            <person name="Brown C.T."/>
            <person name="Hug L.A."/>
            <person name="Sharon I."/>
            <person name="Castelle C.J."/>
            <person name="Probst A.J."/>
            <person name="Thomas B.C."/>
            <person name="Singh A."/>
            <person name="Wilkins M.J."/>
            <person name="Karaoz U."/>
            <person name="Brodie E.L."/>
            <person name="Williams K.H."/>
            <person name="Hubbard S.S."/>
            <person name="Banfield J.F."/>
        </authorList>
    </citation>
    <scope>NUCLEOTIDE SEQUENCE [LARGE SCALE GENOMIC DNA]</scope>
</reference>
<evidence type="ECO:0000256" key="5">
    <source>
        <dbReference type="HAMAP-Rule" id="MF_00539"/>
    </source>
</evidence>
<sequence length="94" mass="10239">MAHKKAGGSTHLGRDSKPKYLGTKVGDGQTIKSGAILIRQRGTPIHPGKNVRKGKDDTLFAIANGVVKFTTRKRARFDGTMKNTKFVNIIPHKA</sequence>
<evidence type="ECO:0000256" key="3">
    <source>
        <dbReference type="ARBA" id="ARBA00023274"/>
    </source>
</evidence>
<dbReference type="Gene3D" id="2.40.50.100">
    <property type="match status" value="1"/>
</dbReference>
<dbReference type="FunFam" id="2.40.50.100:FF:000020">
    <property type="entry name" value="50S ribosomal protein L27"/>
    <property type="match status" value="1"/>
</dbReference>
<dbReference type="PRINTS" id="PR00063">
    <property type="entry name" value="RIBOSOMALL27"/>
</dbReference>
<dbReference type="PROSITE" id="PS00831">
    <property type="entry name" value="RIBOSOMAL_L27"/>
    <property type="match status" value="1"/>
</dbReference>
<evidence type="ECO:0000313" key="8">
    <source>
        <dbReference type="Proteomes" id="UP000178742"/>
    </source>
</evidence>